<keyword evidence="2" id="KW-1133">Transmembrane helix</keyword>
<keyword evidence="4" id="KW-1185">Reference proteome</keyword>
<dbReference type="Proteomes" id="UP001371305">
    <property type="component" value="Unassembled WGS sequence"/>
</dbReference>
<dbReference type="RefSeq" id="WP_341405125.1">
    <property type="nucleotide sequence ID" value="NZ_JBBUKT010000004.1"/>
</dbReference>
<dbReference type="EMBL" id="JBBUKT010000004">
    <property type="protein sequence ID" value="MEK7951521.1"/>
    <property type="molecule type" value="Genomic_DNA"/>
</dbReference>
<comment type="caution">
    <text evidence="3">The sequence shown here is derived from an EMBL/GenBank/DDBJ whole genome shotgun (WGS) entry which is preliminary data.</text>
</comment>
<evidence type="ECO:0000313" key="3">
    <source>
        <dbReference type="EMBL" id="MEK7951521.1"/>
    </source>
</evidence>
<evidence type="ECO:0000256" key="1">
    <source>
        <dbReference type="SAM" id="MobiDB-lite"/>
    </source>
</evidence>
<feature type="transmembrane region" description="Helical" evidence="2">
    <location>
        <begin position="71"/>
        <end position="89"/>
    </location>
</feature>
<feature type="compositionally biased region" description="Basic and acidic residues" evidence="1">
    <location>
        <begin position="24"/>
        <end position="38"/>
    </location>
</feature>
<keyword evidence="2" id="KW-0472">Membrane</keyword>
<sequence length="94" mass="10128">MIPSPDPASSWPSDGEATPPLSEHTAEVQREPADEALHRARQPRPFPDPLRGVAVEDLQSAVEGWIIRHPYVAVAVFFGAGCLAGLCSARSIRD</sequence>
<protein>
    <submittedName>
        <fullName evidence="3">Uncharacterized protein</fullName>
    </submittedName>
</protein>
<evidence type="ECO:0000313" key="4">
    <source>
        <dbReference type="Proteomes" id="UP001371305"/>
    </source>
</evidence>
<proteinExistence type="predicted"/>
<name>A0ABU9AUT7_9BACT</name>
<reference evidence="3 4" key="1">
    <citation type="submission" date="2024-04" db="EMBL/GenBank/DDBJ databases">
        <title>Luteolibacter sp. isolated from soil.</title>
        <authorList>
            <person name="An J."/>
        </authorList>
    </citation>
    <scope>NUCLEOTIDE SEQUENCE [LARGE SCALE GENOMIC DNA]</scope>
    <source>
        <strain evidence="3 4">Y139</strain>
    </source>
</reference>
<feature type="region of interest" description="Disordered" evidence="1">
    <location>
        <begin position="1"/>
        <end position="50"/>
    </location>
</feature>
<gene>
    <name evidence="3" type="ORF">WKV53_13475</name>
</gene>
<keyword evidence="2" id="KW-0812">Transmembrane</keyword>
<evidence type="ECO:0000256" key="2">
    <source>
        <dbReference type="SAM" id="Phobius"/>
    </source>
</evidence>
<accession>A0ABU9AUT7</accession>
<organism evidence="3 4">
    <name type="scientific">Luteolibacter soli</name>
    <dbReference type="NCBI Taxonomy" id="3135280"/>
    <lineage>
        <taxon>Bacteria</taxon>
        <taxon>Pseudomonadati</taxon>
        <taxon>Verrucomicrobiota</taxon>
        <taxon>Verrucomicrobiia</taxon>
        <taxon>Verrucomicrobiales</taxon>
        <taxon>Verrucomicrobiaceae</taxon>
        <taxon>Luteolibacter</taxon>
    </lineage>
</organism>